<dbReference type="OrthoDB" id="10576756at2759"/>
<dbReference type="Proteomes" id="UP000324748">
    <property type="component" value="Unassembled WGS sequence"/>
</dbReference>
<protein>
    <submittedName>
        <fullName evidence="1">Uncharacterized protein</fullName>
    </submittedName>
</protein>
<keyword evidence="2" id="KW-1185">Reference proteome</keyword>
<proteinExistence type="predicted"/>
<organism evidence="1 2">
    <name type="scientific">Puccinia graminis f. sp. tritici</name>
    <dbReference type="NCBI Taxonomy" id="56615"/>
    <lineage>
        <taxon>Eukaryota</taxon>
        <taxon>Fungi</taxon>
        <taxon>Dikarya</taxon>
        <taxon>Basidiomycota</taxon>
        <taxon>Pucciniomycotina</taxon>
        <taxon>Pucciniomycetes</taxon>
        <taxon>Pucciniales</taxon>
        <taxon>Pucciniaceae</taxon>
        <taxon>Puccinia</taxon>
    </lineage>
</organism>
<evidence type="ECO:0000313" key="1">
    <source>
        <dbReference type="EMBL" id="KAA1077843.1"/>
    </source>
</evidence>
<reference evidence="1 2" key="1">
    <citation type="submission" date="2019-05" db="EMBL/GenBank/DDBJ databases">
        <title>Emergence of the Ug99 lineage of the wheat stem rust pathogen through somatic hybridization.</title>
        <authorList>
            <person name="Li F."/>
            <person name="Upadhyaya N.M."/>
            <person name="Sperschneider J."/>
            <person name="Matny O."/>
            <person name="Nguyen-Phuc H."/>
            <person name="Mago R."/>
            <person name="Raley C."/>
            <person name="Miller M.E."/>
            <person name="Silverstein K.A.T."/>
            <person name="Henningsen E."/>
            <person name="Hirsch C.D."/>
            <person name="Visser B."/>
            <person name="Pretorius Z.A."/>
            <person name="Steffenson B.J."/>
            <person name="Schwessinger B."/>
            <person name="Dodds P.N."/>
            <person name="Figueroa M."/>
        </authorList>
    </citation>
    <scope>NUCLEOTIDE SEQUENCE [LARGE SCALE GENOMIC DNA]</scope>
    <source>
        <strain evidence="1">21-0</strain>
    </source>
</reference>
<dbReference type="EMBL" id="VSWC01000144">
    <property type="protein sequence ID" value="KAA1077843.1"/>
    <property type="molecule type" value="Genomic_DNA"/>
</dbReference>
<sequence>MRLYTQATGKEAKRNRAFARALLGIGEGRTNTQENDVIKPKHLHIMSFSTPQESRKALINFVYEHLETYASRPPSKNADYLQDRCILAPLRPSPPRLLNRAAKPNIAAQTRFSSSTGAAKHSNFLATHLSAAIPIPNLASG</sequence>
<gene>
    <name evidence="1" type="ORF">PGT21_021802</name>
</gene>
<comment type="caution">
    <text evidence="1">The sequence shown here is derived from an EMBL/GenBank/DDBJ whole genome shotgun (WGS) entry which is preliminary data.</text>
</comment>
<evidence type="ECO:0000313" key="2">
    <source>
        <dbReference type="Proteomes" id="UP000324748"/>
    </source>
</evidence>
<dbReference type="AlphaFoldDB" id="A0A5B0MNA2"/>
<name>A0A5B0MNA2_PUCGR</name>
<accession>A0A5B0MNA2</accession>